<dbReference type="InterPro" id="IPR001465">
    <property type="entry name" value="Malate_synthase_TIM"/>
</dbReference>
<evidence type="ECO:0000313" key="14">
    <source>
        <dbReference type="EMBL" id="WTU72476.1"/>
    </source>
</evidence>
<dbReference type="InterPro" id="IPR044856">
    <property type="entry name" value="Malate_synth_C_sf"/>
</dbReference>
<dbReference type="PANTHER" id="PTHR42902">
    <property type="entry name" value="MALATE SYNTHASE"/>
    <property type="match status" value="1"/>
</dbReference>
<dbReference type="GO" id="GO:0004474">
    <property type="term" value="F:malate synthase activity"/>
    <property type="evidence" value="ECO:0007669"/>
    <property type="project" value="UniProtKB-EC"/>
</dbReference>
<dbReference type="InterPro" id="IPR011076">
    <property type="entry name" value="Malate_synth_sf"/>
</dbReference>
<dbReference type="EC" id="2.3.3.9" evidence="2 9"/>
<feature type="domain" description="Malate synthase C-terminal" evidence="13">
    <location>
        <begin position="417"/>
        <end position="521"/>
    </location>
</feature>
<evidence type="ECO:0000256" key="5">
    <source>
        <dbReference type="ARBA" id="ARBA00022679"/>
    </source>
</evidence>
<feature type="region of interest" description="Disordered" evidence="10">
    <location>
        <begin position="58"/>
        <end position="94"/>
    </location>
</feature>
<keyword evidence="5 9" id="KW-0808">Transferase</keyword>
<dbReference type="PANTHER" id="PTHR42902:SF1">
    <property type="entry name" value="MALATE SYNTHASE 1-RELATED"/>
    <property type="match status" value="1"/>
</dbReference>
<dbReference type="AlphaFoldDB" id="A0AAU2JKZ8"/>
<comment type="similarity">
    <text evidence="1 9">Belongs to the malate synthase family.</text>
</comment>
<evidence type="ECO:0000256" key="4">
    <source>
        <dbReference type="ARBA" id="ARBA00022532"/>
    </source>
</evidence>
<dbReference type="InterPro" id="IPR048356">
    <property type="entry name" value="MS_N"/>
</dbReference>
<dbReference type="NCBIfam" id="TIGR01344">
    <property type="entry name" value="malate_syn_A"/>
    <property type="match status" value="1"/>
</dbReference>
<evidence type="ECO:0000256" key="2">
    <source>
        <dbReference type="ARBA" id="ARBA00012636"/>
    </source>
</evidence>
<gene>
    <name evidence="14" type="primary">aceB</name>
    <name evidence="14" type="ORF">OG327_03505</name>
</gene>
<dbReference type="Pfam" id="PF20656">
    <property type="entry name" value="MS_N"/>
    <property type="match status" value="1"/>
</dbReference>
<dbReference type="SUPFAM" id="SSF51645">
    <property type="entry name" value="Malate synthase G"/>
    <property type="match status" value="1"/>
</dbReference>
<dbReference type="InterPro" id="IPR006252">
    <property type="entry name" value="Malate_synthA"/>
</dbReference>
<organism evidence="14">
    <name type="scientific">Streptomyces sp. NBC_00049</name>
    <dbReference type="NCBI Taxonomy" id="2903617"/>
    <lineage>
        <taxon>Bacteria</taxon>
        <taxon>Bacillati</taxon>
        <taxon>Actinomycetota</taxon>
        <taxon>Actinomycetes</taxon>
        <taxon>Kitasatosporales</taxon>
        <taxon>Streptomycetaceae</taxon>
        <taxon>Streptomyces</taxon>
    </lineage>
</organism>
<evidence type="ECO:0000259" key="11">
    <source>
        <dbReference type="Pfam" id="PF01274"/>
    </source>
</evidence>
<name>A0AAU2JKZ8_9ACTN</name>
<feature type="active site" description="Proton donor" evidence="8">
    <location>
        <position position="450"/>
    </location>
</feature>
<protein>
    <recommendedName>
        <fullName evidence="7 9">Malate synthase</fullName>
        <ecNumber evidence="2 9">2.3.3.9</ecNumber>
    </recommendedName>
</protein>
<keyword evidence="3 9" id="KW-0329">Glyoxylate bypass</keyword>
<evidence type="ECO:0000256" key="10">
    <source>
        <dbReference type="SAM" id="MobiDB-lite"/>
    </source>
</evidence>
<comment type="pathway">
    <text evidence="9">Carbohydrate metabolism; glyoxylate cycle; (S)-malate from isocitrate: step 2/2.</text>
</comment>
<dbReference type="Pfam" id="PF01274">
    <property type="entry name" value="MS_TIM-barrel"/>
    <property type="match status" value="1"/>
</dbReference>
<feature type="domain" description="Malate synthase N-terminal" evidence="12">
    <location>
        <begin position="12"/>
        <end position="71"/>
    </location>
</feature>
<evidence type="ECO:0000256" key="9">
    <source>
        <dbReference type="RuleBase" id="RU000555"/>
    </source>
</evidence>
<evidence type="ECO:0000256" key="8">
    <source>
        <dbReference type="PIRSR" id="PIRSR001363-1"/>
    </source>
</evidence>
<dbReference type="EMBL" id="CP108264">
    <property type="protein sequence ID" value="WTU72476.1"/>
    <property type="molecule type" value="Genomic_DNA"/>
</dbReference>
<dbReference type="InterPro" id="IPR048355">
    <property type="entry name" value="MS_C"/>
</dbReference>
<proteinExistence type="inferred from homology"/>
<dbReference type="FunFam" id="1.20.1220.12:FF:000001">
    <property type="entry name" value="Malate synthase"/>
    <property type="match status" value="1"/>
</dbReference>
<dbReference type="PROSITE" id="PS00510">
    <property type="entry name" value="MALATE_SYNTHASE"/>
    <property type="match status" value="1"/>
</dbReference>
<comment type="catalytic activity">
    <reaction evidence="6 9">
        <text>glyoxylate + acetyl-CoA + H2O = (S)-malate + CoA + H(+)</text>
        <dbReference type="Rhea" id="RHEA:18181"/>
        <dbReference type="ChEBI" id="CHEBI:15377"/>
        <dbReference type="ChEBI" id="CHEBI:15378"/>
        <dbReference type="ChEBI" id="CHEBI:15589"/>
        <dbReference type="ChEBI" id="CHEBI:36655"/>
        <dbReference type="ChEBI" id="CHEBI:57287"/>
        <dbReference type="ChEBI" id="CHEBI:57288"/>
        <dbReference type="EC" id="2.3.3.9"/>
    </reaction>
</comment>
<dbReference type="GO" id="GO:0006099">
    <property type="term" value="P:tricarboxylic acid cycle"/>
    <property type="evidence" value="ECO:0007669"/>
    <property type="project" value="UniProtKB-KW"/>
</dbReference>
<feature type="active site" description="Proton acceptor" evidence="8">
    <location>
        <position position="168"/>
    </location>
</feature>
<dbReference type="Gene3D" id="3.20.20.360">
    <property type="entry name" value="Malate synthase, domain 3"/>
    <property type="match status" value="1"/>
</dbReference>
<feature type="domain" description="Malate synthase TIM barrel" evidence="11">
    <location>
        <begin position="164"/>
        <end position="408"/>
    </location>
</feature>
<dbReference type="FunFam" id="3.20.20.360:FF:000001">
    <property type="entry name" value="Malate synthase"/>
    <property type="match status" value="1"/>
</dbReference>
<sequence length="532" mass="59450">MSLPPLTSTSSVQVLGAPGERHEEILTPEALDFIGRLTAAFADRRLEVLKERRRRTDRLASGSPLDFSPATSGVRGDASWRVAPPAPGLSDRRVEITGPPERRMAVNALNSGARVWMADFEDATSPTWHNIVDGQLNLLDAIERRIDFTTPDGREYRLGDRPATIMVRPRGWHLTEHHLELDGRPVPASLVDFGLYFFHCAQRQIDAGYGPYFYLPKLENRYEARLWNDIFLFAQEQLGIPRGTVRATVLIETITAAFEMEEILYELREHSAGLNAGRWDYLFSLIKTFGHRTDFQLPDRAKVTMTAPFMRAYTELLVRTCHRRGAHAIGGMAAHVPSKDADANTAALAKVRLDKEREAEDGFDGSWVAHPGLVPVCREVFDGVLGERPHQLDRSRDDVHVTAAELLSVRRISGPPTPEGVRANVAVALRYFDAWLRGSGAVALEGLMEDAATAEIARVQLWQWLRHGTADRDDVRAILDEQCAALAEERPDALVAQARAVFEHSALERELPAFFTPDAYARHLVSHPEVRS</sequence>
<keyword evidence="14" id="KW-0012">Acyltransferase</keyword>
<evidence type="ECO:0000259" key="12">
    <source>
        <dbReference type="Pfam" id="PF20656"/>
    </source>
</evidence>
<evidence type="ECO:0000256" key="6">
    <source>
        <dbReference type="ARBA" id="ARBA00047918"/>
    </source>
</evidence>
<dbReference type="InterPro" id="IPR046363">
    <property type="entry name" value="MS_N_TIM-barrel_dom"/>
</dbReference>
<evidence type="ECO:0000256" key="7">
    <source>
        <dbReference type="ARBA" id="ARBA00068441"/>
    </source>
</evidence>
<dbReference type="InterPro" id="IPR019830">
    <property type="entry name" value="Malate_synthase_CS"/>
</dbReference>
<dbReference type="Pfam" id="PF20659">
    <property type="entry name" value="MS_C"/>
    <property type="match status" value="1"/>
</dbReference>
<dbReference type="PIRSF" id="PIRSF001363">
    <property type="entry name" value="Malate_synth"/>
    <property type="match status" value="1"/>
</dbReference>
<reference evidence="14" key="1">
    <citation type="submission" date="2022-10" db="EMBL/GenBank/DDBJ databases">
        <title>The complete genomes of actinobacterial strains from the NBC collection.</title>
        <authorList>
            <person name="Joergensen T.S."/>
            <person name="Alvarez Arevalo M."/>
            <person name="Sterndorff E.B."/>
            <person name="Faurdal D."/>
            <person name="Vuksanovic O."/>
            <person name="Mourched A.-S."/>
            <person name="Charusanti P."/>
            <person name="Shaw S."/>
            <person name="Blin K."/>
            <person name="Weber T."/>
        </authorList>
    </citation>
    <scope>NUCLEOTIDE SEQUENCE</scope>
    <source>
        <strain evidence="14">NBC_00049</strain>
    </source>
</reference>
<dbReference type="CDD" id="cd00727">
    <property type="entry name" value="malate_synt_A"/>
    <property type="match status" value="1"/>
</dbReference>
<keyword evidence="4 9" id="KW-0816">Tricarboxylic acid cycle</keyword>
<evidence type="ECO:0000256" key="3">
    <source>
        <dbReference type="ARBA" id="ARBA00022435"/>
    </source>
</evidence>
<dbReference type="Gene3D" id="1.20.1220.12">
    <property type="entry name" value="Malate synthase, domain III"/>
    <property type="match status" value="1"/>
</dbReference>
<evidence type="ECO:0000256" key="1">
    <source>
        <dbReference type="ARBA" id="ARBA00006394"/>
    </source>
</evidence>
<dbReference type="GO" id="GO:0005737">
    <property type="term" value="C:cytoplasm"/>
    <property type="evidence" value="ECO:0007669"/>
    <property type="project" value="TreeGrafter"/>
</dbReference>
<evidence type="ECO:0000259" key="13">
    <source>
        <dbReference type="Pfam" id="PF20659"/>
    </source>
</evidence>
<accession>A0AAU2JKZ8</accession>
<dbReference type="GO" id="GO:0006097">
    <property type="term" value="P:glyoxylate cycle"/>
    <property type="evidence" value="ECO:0007669"/>
    <property type="project" value="UniProtKB-KW"/>
</dbReference>